<name>A0A453I5V5_AEGTS</name>
<keyword evidence="3" id="KW-1185">Reference proteome</keyword>
<dbReference type="Proteomes" id="UP000015105">
    <property type="component" value="Chromosome 4D"/>
</dbReference>
<reference evidence="2" key="3">
    <citation type="journal article" date="2017" name="Nature">
        <title>Genome sequence of the progenitor of the wheat D genome Aegilops tauschii.</title>
        <authorList>
            <person name="Luo M.C."/>
            <person name="Gu Y.Q."/>
            <person name="Puiu D."/>
            <person name="Wang H."/>
            <person name="Twardziok S.O."/>
            <person name="Deal K.R."/>
            <person name="Huo N."/>
            <person name="Zhu T."/>
            <person name="Wang L."/>
            <person name="Wang Y."/>
            <person name="McGuire P.E."/>
            <person name="Liu S."/>
            <person name="Long H."/>
            <person name="Ramasamy R.K."/>
            <person name="Rodriguez J.C."/>
            <person name="Van S.L."/>
            <person name="Yuan L."/>
            <person name="Wang Z."/>
            <person name="Xia Z."/>
            <person name="Xiao L."/>
            <person name="Anderson O.D."/>
            <person name="Ouyang S."/>
            <person name="Liang Y."/>
            <person name="Zimin A.V."/>
            <person name="Pertea G."/>
            <person name="Qi P."/>
            <person name="Bennetzen J.L."/>
            <person name="Dai X."/>
            <person name="Dawson M.W."/>
            <person name="Muller H.G."/>
            <person name="Kugler K."/>
            <person name="Rivarola-Duarte L."/>
            <person name="Spannagl M."/>
            <person name="Mayer K.F.X."/>
            <person name="Lu F.H."/>
            <person name="Bevan M.W."/>
            <person name="Leroy P."/>
            <person name="Li P."/>
            <person name="You F.M."/>
            <person name="Sun Q."/>
            <person name="Liu Z."/>
            <person name="Lyons E."/>
            <person name="Wicker T."/>
            <person name="Salzberg S.L."/>
            <person name="Devos K.M."/>
            <person name="Dvorak J."/>
        </authorList>
    </citation>
    <scope>NUCLEOTIDE SEQUENCE [LARGE SCALE GENOMIC DNA]</scope>
    <source>
        <strain evidence="2">cv. AL8/78</strain>
    </source>
</reference>
<reference evidence="3" key="2">
    <citation type="journal article" date="2017" name="Nat. Plants">
        <title>The Aegilops tauschii genome reveals multiple impacts of transposons.</title>
        <authorList>
            <person name="Zhao G."/>
            <person name="Zou C."/>
            <person name="Li K."/>
            <person name="Wang K."/>
            <person name="Li T."/>
            <person name="Gao L."/>
            <person name="Zhang X."/>
            <person name="Wang H."/>
            <person name="Yang Z."/>
            <person name="Liu X."/>
            <person name="Jiang W."/>
            <person name="Mao L."/>
            <person name="Kong X."/>
            <person name="Jiao Y."/>
            <person name="Jia J."/>
        </authorList>
    </citation>
    <scope>NUCLEOTIDE SEQUENCE [LARGE SCALE GENOMIC DNA]</scope>
    <source>
        <strain evidence="3">cv. AL8/78</strain>
    </source>
</reference>
<organism evidence="2 3">
    <name type="scientific">Aegilops tauschii subsp. strangulata</name>
    <name type="common">Goatgrass</name>
    <dbReference type="NCBI Taxonomy" id="200361"/>
    <lineage>
        <taxon>Eukaryota</taxon>
        <taxon>Viridiplantae</taxon>
        <taxon>Streptophyta</taxon>
        <taxon>Embryophyta</taxon>
        <taxon>Tracheophyta</taxon>
        <taxon>Spermatophyta</taxon>
        <taxon>Magnoliopsida</taxon>
        <taxon>Liliopsida</taxon>
        <taxon>Poales</taxon>
        <taxon>Poaceae</taxon>
        <taxon>BOP clade</taxon>
        <taxon>Pooideae</taxon>
        <taxon>Triticodae</taxon>
        <taxon>Triticeae</taxon>
        <taxon>Triticinae</taxon>
        <taxon>Aegilops</taxon>
    </lineage>
</organism>
<accession>A0A453I5V5</accession>
<evidence type="ECO:0000259" key="1">
    <source>
        <dbReference type="Pfam" id="PF22910"/>
    </source>
</evidence>
<dbReference type="Pfam" id="PF22910">
    <property type="entry name" value="EDR4-like_1st"/>
    <property type="match status" value="1"/>
</dbReference>
<dbReference type="PANTHER" id="PTHR31105:SF33">
    <property type="entry name" value="OS03G0334200 PROTEIN"/>
    <property type="match status" value="1"/>
</dbReference>
<dbReference type="Gramene" id="AET4Gv20452600.13">
    <property type="protein sequence ID" value="AET4Gv20452600.13"/>
    <property type="gene ID" value="AET4Gv20452600"/>
</dbReference>
<evidence type="ECO:0000313" key="2">
    <source>
        <dbReference type="EnsemblPlants" id="AET4Gv20452600.13"/>
    </source>
</evidence>
<reference evidence="2" key="4">
    <citation type="submission" date="2019-03" db="UniProtKB">
        <authorList>
            <consortium name="EnsemblPlants"/>
        </authorList>
    </citation>
    <scope>IDENTIFICATION</scope>
</reference>
<dbReference type="EnsemblPlants" id="AET4Gv20452600.13">
    <property type="protein sequence ID" value="AET4Gv20452600.13"/>
    <property type="gene ID" value="AET4Gv20452600"/>
</dbReference>
<reference evidence="2" key="5">
    <citation type="journal article" date="2021" name="G3 (Bethesda)">
        <title>Aegilops tauschii genome assembly Aet v5.0 features greater sequence contiguity and improved annotation.</title>
        <authorList>
            <person name="Wang L."/>
            <person name="Zhu T."/>
            <person name="Rodriguez J.C."/>
            <person name="Deal K.R."/>
            <person name="Dubcovsky J."/>
            <person name="McGuire P.E."/>
            <person name="Lux T."/>
            <person name="Spannagl M."/>
            <person name="Mayer K.F.X."/>
            <person name="Baldrich P."/>
            <person name="Meyers B.C."/>
            <person name="Huo N."/>
            <person name="Gu Y.Q."/>
            <person name="Zhou H."/>
            <person name="Devos K.M."/>
            <person name="Bennetzen J.L."/>
            <person name="Unver T."/>
            <person name="Budak H."/>
            <person name="Gulick P.J."/>
            <person name="Galiba G."/>
            <person name="Kalapos B."/>
            <person name="Nelson D.R."/>
            <person name="Li P."/>
            <person name="You F.M."/>
            <person name="Luo M.C."/>
            <person name="Dvorak J."/>
        </authorList>
    </citation>
    <scope>NUCLEOTIDE SEQUENCE [LARGE SCALE GENOMIC DNA]</scope>
    <source>
        <strain evidence="2">cv. AL8/78</strain>
    </source>
</reference>
<dbReference type="GO" id="GO:1900150">
    <property type="term" value="P:regulation of defense response to fungus"/>
    <property type="evidence" value="ECO:0007669"/>
    <property type="project" value="InterPro"/>
</dbReference>
<dbReference type="InterPro" id="IPR040244">
    <property type="entry name" value="EDR4-like"/>
</dbReference>
<proteinExistence type="predicted"/>
<dbReference type="AlphaFoldDB" id="A0A453I5V5"/>
<protein>
    <recommendedName>
        <fullName evidence="1">Enhanced disease resistance 4-like N-terminal domain-containing protein</fullName>
    </recommendedName>
</protein>
<dbReference type="PANTHER" id="PTHR31105">
    <property type="entry name" value="EXTRA-LARGE G-PROTEIN-LIKE"/>
    <property type="match status" value="1"/>
</dbReference>
<feature type="domain" description="Enhanced disease resistance 4-like N-terminal" evidence="1">
    <location>
        <begin position="9"/>
        <end position="40"/>
    </location>
</feature>
<sequence>MASANTGGFRLVRCPKCLNILPEPANVSVYQCGGCNTTLRGTNSMLHSTSEVSSL</sequence>
<dbReference type="InterPro" id="IPR055126">
    <property type="entry name" value="EDR4-like_N"/>
</dbReference>
<evidence type="ECO:0000313" key="3">
    <source>
        <dbReference type="Proteomes" id="UP000015105"/>
    </source>
</evidence>
<reference evidence="3" key="1">
    <citation type="journal article" date="2014" name="Science">
        <title>Ancient hybridizations among the ancestral genomes of bread wheat.</title>
        <authorList>
            <consortium name="International Wheat Genome Sequencing Consortium,"/>
            <person name="Marcussen T."/>
            <person name="Sandve S.R."/>
            <person name="Heier L."/>
            <person name="Spannagl M."/>
            <person name="Pfeifer M."/>
            <person name="Jakobsen K.S."/>
            <person name="Wulff B.B."/>
            <person name="Steuernagel B."/>
            <person name="Mayer K.F."/>
            <person name="Olsen O.A."/>
        </authorList>
    </citation>
    <scope>NUCLEOTIDE SEQUENCE [LARGE SCALE GENOMIC DNA]</scope>
    <source>
        <strain evidence="3">cv. AL8/78</strain>
    </source>
</reference>